<comment type="similarity">
    <text evidence="1">Belongs to the PA28 family.</text>
</comment>
<dbReference type="InterPro" id="IPR009077">
    <property type="entry name" value="Proteasome_activ_PA28"/>
</dbReference>
<dbReference type="InterPro" id="IPR036997">
    <property type="entry name" value="PA28_C_sf"/>
</dbReference>
<feature type="region of interest" description="Disordered" evidence="3">
    <location>
        <begin position="534"/>
        <end position="582"/>
    </location>
</feature>
<evidence type="ECO:0000259" key="4">
    <source>
        <dbReference type="Pfam" id="PF02252"/>
    </source>
</evidence>
<dbReference type="OrthoDB" id="6591885at2759"/>
<dbReference type="GO" id="GO:0061133">
    <property type="term" value="F:endopeptidase activator activity"/>
    <property type="evidence" value="ECO:0007669"/>
    <property type="project" value="TreeGrafter"/>
</dbReference>
<keyword evidence="2" id="KW-0647">Proteasome</keyword>
<dbReference type="GO" id="GO:0005737">
    <property type="term" value="C:cytoplasm"/>
    <property type="evidence" value="ECO:0007669"/>
    <property type="project" value="TreeGrafter"/>
</dbReference>
<dbReference type="EMBL" id="VSWC01000092">
    <property type="protein sequence ID" value="KAA1091450.1"/>
    <property type="molecule type" value="Genomic_DNA"/>
</dbReference>
<reference evidence="5 6" key="1">
    <citation type="submission" date="2019-05" db="EMBL/GenBank/DDBJ databases">
        <title>Emergence of the Ug99 lineage of the wheat stem rust pathogen through somatic hybridization.</title>
        <authorList>
            <person name="Li F."/>
            <person name="Upadhyaya N.M."/>
            <person name="Sperschneider J."/>
            <person name="Matny O."/>
            <person name="Nguyen-Phuc H."/>
            <person name="Mago R."/>
            <person name="Raley C."/>
            <person name="Miller M.E."/>
            <person name="Silverstein K.A.T."/>
            <person name="Henningsen E."/>
            <person name="Hirsch C.D."/>
            <person name="Visser B."/>
            <person name="Pretorius Z.A."/>
            <person name="Steffenson B.J."/>
            <person name="Schwessinger B."/>
            <person name="Dodds P.N."/>
            <person name="Figueroa M."/>
        </authorList>
    </citation>
    <scope>NUCLEOTIDE SEQUENCE [LARGE SCALE GENOMIC DNA]</scope>
    <source>
        <strain evidence="5">21-0</strain>
    </source>
</reference>
<evidence type="ECO:0000256" key="1">
    <source>
        <dbReference type="ARBA" id="ARBA00005883"/>
    </source>
</evidence>
<evidence type="ECO:0000256" key="3">
    <source>
        <dbReference type="SAM" id="MobiDB-lite"/>
    </source>
</evidence>
<dbReference type="GO" id="GO:0061136">
    <property type="term" value="P:regulation of proteasomal protein catabolic process"/>
    <property type="evidence" value="ECO:0007669"/>
    <property type="project" value="TreeGrafter"/>
</dbReference>
<protein>
    <recommendedName>
        <fullName evidence="4">Proteasome activator PA28 C-terminal domain-containing protein</fullName>
    </recommendedName>
</protein>
<dbReference type="Pfam" id="PF02252">
    <property type="entry name" value="PA28_C"/>
    <property type="match status" value="1"/>
</dbReference>
<sequence>MSDIIHGDSEDFSNQMQLGDDHAPTPTPPDQRSPSPDHMNDIDPNNMFSPLNLADANMNNRLAPVEVVITIDQLCTSLQSELKLDPDHLKIALSASKCTPEARHASIIFSNAAFHQLSMKSLDVGSTPHVFDDRFRDFVRVHARMYLLDPTLEAYSNNPLRNGALPRSLYFLTLDAIDQQSDEWKEDHLAPGQLKDDPVALDAYREALGELLKHQRSNLRTLLLANILETQRISIKGSVPNRQELLTSIYQELPPRNDKMTTVEIQAQVTQNWAMRLRMCYARLVMVHYYVHKSRKTSQWLEIDERLATLRTSSREFQKQQRKWAQPLPLRNADSGRRADRCHCAMQTAEDGPTPRPDVSLTKEELPTAASDTSRYETLGRSPKFFGGVGRVGPTGFITSASSRPAPLVYITLSDAAGLSSGGEADKSRPGYSGGGHQINYPTGHPRVCAIDFFVKLLFALAPCKKDGNRKMATTNPLWSEATDKAVQTQLKNWTQEIEQKGKEAIHVRLPAKILEINQVIEDFSDSTLGHLVATEPTLSSPPDEPDNNTGRKKRKTANGKEAQPPTTDQPTPGGVKNPAHVASNPKVNAHFIFLRTHWEELINITNAIRIHINLLIPKIEDGDTFGVQVQEECLSELSRAQDSGYNLLEAQLKHNMSRAKLASKLIKYPNVEDYQLALQEHDRKSIFLCRQHLLDLRNIYALLTDLLHKNIVKITKPKGANSDGMY</sequence>
<organism evidence="5 6">
    <name type="scientific">Puccinia graminis f. sp. tritici</name>
    <dbReference type="NCBI Taxonomy" id="56615"/>
    <lineage>
        <taxon>Eukaryota</taxon>
        <taxon>Fungi</taxon>
        <taxon>Dikarya</taxon>
        <taxon>Basidiomycota</taxon>
        <taxon>Pucciniomycotina</taxon>
        <taxon>Pucciniomycetes</taxon>
        <taxon>Pucciniales</taxon>
        <taxon>Pucciniaceae</taxon>
        <taxon>Puccinia</taxon>
    </lineage>
</organism>
<dbReference type="AlphaFoldDB" id="A0A5B0NTL1"/>
<dbReference type="GO" id="GO:0008537">
    <property type="term" value="C:proteasome activator complex"/>
    <property type="evidence" value="ECO:0007669"/>
    <property type="project" value="InterPro"/>
</dbReference>
<feature type="region of interest" description="Disordered" evidence="3">
    <location>
        <begin position="1"/>
        <end position="48"/>
    </location>
</feature>
<dbReference type="PANTHER" id="PTHR10660">
    <property type="entry name" value="PROTEASOME REGULATOR PA28"/>
    <property type="match status" value="1"/>
</dbReference>
<keyword evidence="6" id="KW-1185">Reference proteome</keyword>
<comment type="caution">
    <text evidence="5">The sequence shown here is derived from an EMBL/GenBank/DDBJ whole genome shotgun (WGS) entry which is preliminary data.</text>
</comment>
<accession>A0A5B0NTL1</accession>
<proteinExistence type="inferred from homology"/>
<dbReference type="SUPFAM" id="SSF47216">
    <property type="entry name" value="Proteasome activator"/>
    <property type="match status" value="1"/>
</dbReference>
<dbReference type="GO" id="GO:2000045">
    <property type="term" value="P:regulation of G1/S transition of mitotic cell cycle"/>
    <property type="evidence" value="ECO:0007669"/>
    <property type="project" value="TreeGrafter"/>
</dbReference>
<feature type="compositionally biased region" description="Low complexity" evidence="3">
    <location>
        <begin position="564"/>
        <end position="573"/>
    </location>
</feature>
<evidence type="ECO:0000256" key="2">
    <source>
        <dbReference type="ARBA" id="ARBA00022942"/>
    </source>
</evidence>
<dbReference type="FunFam" id="1.20.120.180:FF:000002">
    <property type="entry name" value="Proteasome activator complex subunit 1"/>
    <property type="match status" value="1"/>
</dbReference>
<feature type="domain" description="Proteasome activator PA28 C-terminal" evidence="4">
    <location>
        <begin position="582"/>
        <end position="724"/>
    </location>
</feature>
<name>A0A5B0NTL1_PUCGR</name>
<dbReference type="InterPro" id="IPR036252">
    <property type="entry name" value="Proteasome_activ_sf"/>
</dbReference>
<dbReference type="PANTHER" id="PTHR10660:SF2">
    <property type="entry name" value="LD45860P"/>
    <property type="match status" value="1"/>
</dbReference>
<dbReference type="InterPro" id="IPR003186">
    <property type="entry name" value="PA28_C"/>
</dbReference>
<dbReference type="GO" id="GO:0005654">
    <property type="term" value="C:nucleoplasm"/>
    <property type="evidence" value="ECO:0007669"/>
    <property type="project" value="TreeGrafter"/>
</dbReference>
<gene>
    <name evidence="5" type="ORF">PGT21_033953</name>
</gene>
<dbReference type="Gene3D" id="1.20.120.180">
    <property type="entry name" value="Proteasome activator pa28, C-terminal domain"/>
    <property type="match status" value="1"/>
</dbReference>
<dbReference type="Proteomes" id="UP000324748">
    <property type="component" value="Unassembled WGS sequence"/>
</dbReference>
<evidence type="ECO:0000313" key="6">
    <source>
        <dbReference type="Proteomes" id="UP000324748"/>
    </source>
</evidence>
<evidence type="ECO:0000313" key="5">
    <source>
        <dbReference type="EMBL" id="KAA1091450.1"/>
    </source>
</evidence>